<proteinExistence type="predicted"/>
<dbReference type="EMBL" id="QWGE01000001">
    <property type="protein sequence ID" value="RIJ42606.1"/>
    <property type="molecule type" value="Genomic_DNA"/>
</dbReference>
<dbReference type="InterPro" id="IPR013783">
    <property type="entry name" value="Ig-like_fold"/>
</dbReference>
<keyword evidence="2" id="KW-1185">Reference proteome</keyword>
<name>A0A399SES0_9BACT</name>
<dbReference type="Gene3D" id="2.60.40.10">
    <property type="entry name" value="Immunoglobulins"/>
    <property type="match status" value="1"/>
</dbReference>
<reference evidence="2" key="1">
    <citation type="submission" date="2018-08" db="EMBL/GenBank/DDBJ databases">
        <title>Mucilaginibacter sp. MYSH2.</title>
        <authorList>
            <person name="Seo T."/>
        </authorList>
    </citation>
    <scope>NUCLEOTIDE SEQUENCE [LARGE SCALE GENOMIC DNA]</scope>
    <source>
        <strain evidence="2">KIRAN</strain>
    </source>
</reference>
<evidence type="ECO:0000313" key="1">
    <source>
        <dbReference type="EMBL" id="RIJ42606.1"/>
    </source>
</evidence>
<organism evidence="1 2">
    <name type="scientific">Pontibacter oryzae</name>
    <dbReference type="NCBI Taxonomy" id="2304593"/>
    <lineage>
        <taxon>Bacteria</taxon>
        <taxon>Pseudomonadati</taxon>
        <taxon>Bacteroidota</taxon>
        <taxon>Cytophagia</taxon>
        <taxon>Cytophagales</taxon>
        <taxon>Hymenobacteraceae</taxon>
        <taxon>Pontibacter</taxon>
    </lineage>
</organism>
<accession>A0A399SES0</accession>
<dbReference type="Proteomes" id="UP000266005">
    <property type="component" value="Unassembled WGS sequence"/>
</dbReference>
<protein>
    <submittedName>
        <fullName evidence="1">T9SS C-terminal target domain-containing protein</fullName>
    </submittedName>
</protein>
<comment type="caution">
    <text evidence="1">The sequence shown here is derived from an EMBL/GenBank/DDBJ whole genome shotgun (WGS) entry which is preliminary data.</text>
</comment>
<sequence length="398" mass="43797">MGLQHNQYGQNFDGMPATGAGVWASGAYYFPGWAVYRTKPTDALTANPGTANTGGLYSYGAINSTDRALGSLSSSTAGEFAYTLLLQNNTGSTIKSVELNYMGEQWRISNSTAGQHVISFWYAITSSKDTFVPSPNSDKGWTEVPELKFYGPKFHQSGGALNGNAADNRRMLEHILSVDIPAGHYLMLRWKDADEVEADHGLAIDDVSVKWNIEAVAAPTPLPVELVSFKARNSDDAVELQWVTASEDKNSHFEIERSSDGRNFNGIGSVQGQGSTQWQTKYTFTDTNPQPGTSFYRLKQVDDDEKYTYSSIVSVSRALNHVIKVYPTITSDEINVSANLPFSNALIVDMRGRHVMQFAISGQALPGVFDVRSLPSGMYVLQLLDLNGKRHAYRFEKL</sequence>
<gene>
    <name evidence="1" type="ORF">D1627_01750</name>
</gene>
<evidence type="ECO:0000313" key="2">
    <source>
        <dbReference type="Proteomes" id="UP000266005"/>
    </source>
</evidence>
<dbReference type="AlphaFoldDB" id="A0A399SES0"/>